<dbReference type="RefSeq" id="WP_215242372.1">
    <property type="nucleotide sequence ID" value="NZ_CAJRAF010000004.1"/>
</dbReference>
<dbReference type="GO" id="GO:0008775">
    <property type="term" value="F:acetate CoA-transferase activity"/>
    <property type="evidence" value="ECO:0007669"/>
    <property type="project" value="InterPro"/>
</dbReference>
<accession>A0A916JIK4</accession>
<dbReference type="PANTHER" id="PTHR21432">
    <property type="entry name" value="ACETYL-COA HYDROLASE-RELATED"/>
    <property type="match status" value="1"/>
</dbReference>
<dbReference type="InterPro" id="IPR038460">
    <property type="entry name" value="AcetylCoA_hyd_C_sf"/>
</dbReference>
<dbReference type="EC" id="2.8.3.-" evidence="5"/>
<name>A0A916JIK4_9BACT</name>
<dbReference type="InterPro" id="IPR046433">
    <property type="entry name" value="ActCoA_hydro"/>
</dbReference>
<dbReference type="Gene3D" id="3.40.1080.20">
    <property type="entry name" value="Acetyl-CoA hydrolase/transferase C-terminal domain"/>
    <property type="match status" value="1"/>
</dbReference>
<evidence type="ECO:0000313" key="5">
    <source>
        <dbReference type="EMBL" id="CAG5018826.1"/>
    </source>
</evidence>
<dbReference type="InterPro" id="IPR037171">
    <property type="entry name" value="NagB/RpiA_transferase-like"/>
</dbReference>
<feature type="domain" description="Acetyl-CoA hydrolase/transferase N-terminal" evidence="3">
    <location>
        <begin position="5"/>
        <end position="175"/>
    </location>
</feature>
<comment type="caution">
    <text evidence="5">The sequence shown here is derived from an EMBL/GenBank/DDBJ whole genome shotgun (WGS) entry which is preliminary data.</text>
</comment>
<feature type="domain" description="Acetyl-CoA hydrolase/transferase C-terminal" evidence="4">
    <location>
        <begin position="268"/>
        <end position="419"/>
    </location>
</feature>
<proteinExistence type="inferred from homology"/>
<dbReference type="Pfam" id="PF02550">
    <property type="entry name" value="AcetylCoA_hydro"/>
    <property type="match status" value="1"/>
</dbReference>
<dbReference type="Pfam" id="PF13336">
    <property type="entry name" value="AcetylCoA_hyd_C"/>
    <property type="match status" value="1"/>
</dbReference>
<evidence type="ECO:0000259" key="3">
    <source>
        <dbReference type="Pfam" id="PF02550"/>
    </source>
</evidence>
<evidence type="ECO:0000259" key="4">
    <source>
        <dbReference type="Pfam" id="PF13336"/>
    </source>
</evidence>
<dbReference type="PANTHER" id="PTHR21432:SF20">
    <property type="entry name" value="ACETYL-COA HYDROLASE"/>
    <property type="match status" value="1"/>
</dbReference>
<gene>
    <name evidence="5" type="ORF">DYBT9275_06079</name>
</gene>
<comment type="similarity">
    <text evidence="1">Belongs to the acetyl-CoA hydrolase/transferase family.</text>
</comment>
<reference evidence="5" key="1">
    <citation type="submission" date="2021-04" db="EMBL/GenBank/DDBJ databases">
        <authorList>
            <person name="Rodrigo-Torres L."/>
            <person name="Arahal R. D."/>
            <person name="Lucena T."/>
        </authorList>
    </citation>
    <scope>NUCLEOTIDE SEQUENCE</scope>
    <source>
        <strain evidence="5">CECT 9275</strain>
    </source>
</reference>
<protein>
    <submittedName>
        <fullName evidence="5">Butyryl-CoA:acetate CoA-transferase</fullName>
        <ecNumber evidence="5">2.8.3.-</ecNumber>
    </submittedName>
</protein>
<dbReference type="Proteomes" id="UP000680038">
    <property type="component" value="Unassembled WGS sequence"/>
</dbReference>
<dbReference type="InterPro" id="IPR026888">
    <property type="entry name" value="AcetylCoA_hyd_C"/>
</dbReference>
<dbReference type="SUPFAM" id="SSF100950">
    <property type="entry name" value="NagB/RpiA/CoA transferase-like"/>
    <property type="match status" value="2"/>
</dbReference>
<evidence type="ECO:0000256" key="1">
    <source>
        <dbReference type="ARBA" id="ARBA00009632"/>
    </source>
</evidence>
<dbReference type="AlphaFoldDB" id="A0A916JIK4"/>
<evidence type="ECO:0000256" key="2">
    <source>
        <dbReference type="ARBA" id="ARBA00022679"/>
    </source>
</evidence>
<dbReference type="InterPro" id="IPR003702">
    <property type="entry name" value="ActCoA_hydro_N"/>
</dbReference>
<keyword evidence="6" id="KW-1185">Reference proteome</keyword>
<dbReference type="Gene3D" id="3.40.1080.10">
    <property type="entry name" value="Glutaconate Coenzyme A-transferase"/>
    <property type="match status" value="1"/>
</dbReference>
<organism evidence="5 6">
    <name type="scientific">Dyadobacter helix</name>
    <dbReference type="NCBI Taxonomy" id="2822344"/>
    <lineage>
        <taxon>Bacteria</taxon>
        <taxon>Pseudomonadati</taxon>
        <taxon>Bacteroidota</taxon>
        <taxon>Cytophagia</taxon>
        <taxon>Cytophagales</taxon>
        <taxon>Spirosomataceae</taxon>
        <taxon>Dyadobacter</taxon>
    </lineage>
</organism>
<evidence type="ECO:0000313" key="6">
    <source>
        <dbReference type="Proteomes" id="UP000680038"/>
    </source>
</evidence>
<sequence>MNTPKYITAEEAVKAIQSENRVFIHGSAATPAHLVHALQRRHWELKNVEFVSITTLGDVDFNNPEHHKSFYFNSLFVSANTRGVVNSDYGDYVPIFLSQIPQLIKSHKLPIDVALIQVSRPDSHGYCSLGTSVDIARAAVDSARHVIAMVNPRMPRTTGDGFVHISRINAMVWHEAALPEVDYAVNVKSSTVQIGENVASLIEDGATLQVGIGAIPDQVLRNLKNHKNLGLHTEMLSDGVIPLIENGVINNSLKKLNRGKSVTSFLVGTQKLYDFVHDNPAISVKDIGYVNDTSIIRQNPKVTAINSALELDLTGQVCADSLGTYQYSGIGGQMDFIHGASLSEGGKPIIALPSVTSSGVSRIVPFLKEGAGVVTTRGHIHWVVTEFGVVDLFGKSLKQRARALINLAHPDHRESLEKAFCDRFGSFYRPGVSSISDRVYHPLG</sequence>
<keyword evidence="2 5" id="KW-0808">Transferase</keyword>
<dbReference type="GO" id="GO:0006083">
    <property type="term" value="P:acetate metabolic process"/>
    <property type="evidence" value="ECO:0007669"/>
    <property type="project" value="InterPro"/>
</dbReference>
<dbReference type="Gene3D" id="3.30.750.70">
    <property type="entry name" value="4-hydroxybutyrate coenzyme like domains"/>
    <property type="match status" value="1"/>
</dbReference>
<dbReference type="EMBL" id="CAJRAF010000004">
    <property type="protein sequence ID" value="CAG5018826.1"/>
    <property type="molecule type" value="Genomic_DNA"/>
</dbReference>